<dbReference type="AlphaFoldDB" id="A0AAD9J634"/>
<dbReference type="GO" id="GO:0008270">
    <property type="term" value="F:zinc ion binding"/>
    <property type="evidence" value="ECO:0007669"/>
    <property type="project" value="UniProtKB-KW"/>
</dbReference>
<organism evidence="11 12">
    <name type="scientific">Paralvinella palmiformis</name>
    <dbReference type="NCBI Taxonomy" id="53620"/>
    <lineage>
        <taxon>Eukaryota</taxon>
        <taxon>Metazoa</taxon>
        <taxon>Spiralia</taxon>
        <taxon>Lophotrochozoa</taxon>
        <taxon>Annelida</taxon>
        <taxon>Polychaeta</taxon>
        <taxon>Sedentaria</taxon>
        <taxon>Canalipalpata</taxon>
        <taxon>Terebellida</taxon>
        <taxon>Terebelliformia</taxon>
        <taxon>Alvinellidae</taxon>
        <taxon>Paralvinella</taxon>
    </lineage>
</organism>
<keyword evidence="4" id="KW-0863">Zinc-finger</keyword>
<keyword evidence="8" id="KW-0539">Nucleus</keyword>
<dbReference type="InterPro" id="IPR013087">
    <property type="entry name" value="Znf_C2H2_type"/>
</dbReference>
<gene>
    <name evidence="11" type="ORF">LSH36_598g01008</name>
</gene>
<keyword evidence="3" id="KW-0677">Repeat</keyword>
<feature type="region of interest" description="Disordered" evidence="9">
    <location>
        <begin position="219"/>
        <end position="279"/>
    </location>
</feature>
<evidence type="ECO:0000256" key="6">
    <source>
        <dbReference type="ARBA" id="ARBA00023015"/>
    </source>
</evidence>
<dbReference type="InterPro" id="IPR051497">
    <property type="entry name" value="Dev/Hematopoietic_TF"/>
</dbReference>
<dbReference type="GO" id="GO:0000978">
    <property type="term" value="F:RNA polymerase II cis-regulatory region sequence-specific DNA binding"/>
    <property type="evidence" value="ECO:0007669"/>
    <property type="project" value="TreeGrafter"/>
</dbReference>
<comment type="caution">
    <text evidence="11">The sequence shown here is derived from an EMBL/GenBank/DDBJ whole genome shotgun (WGS) entry which is preliminary data.</text>
</comment>
<dbReference type="GO" id="GO:0006357">
    <property type="term" value="P:regulation of transcription by RNA polymerase II"/>
    <property type="evidence" value="ECO:0007669"/>
    <property type="project" value="TreeGrafter"/>
</dbReference>
<dbReference type="GO" id="GO:0003700">
    <property type="term" value="F:DNA-binding transcription factor activity"/>
    <property type="evidence" value="ECO:0007669"/>
    <property type="project" value="TreeGrafter"/>
</dbReference>
<evidence type="ECO:0000256" key="1">
    <source>
        <dbReference type="ARBA" id="ARBA00004123"/>
    </source>
</evidence>
<reference evidence="11" key="1">
    <citation type="journal article" date="2023" name="Mol. Biol. Evol.">
        <title>Third-Generation Sequencing Reveals the Adaptive Role of the Epigenome in Three Deep-Sea Polychaetes.</title>
        <authorList>
            <person name="Perez M."/>
            <person name="Aroh O."/>
            <person name="Sun Y."/>
            <person name="Lan Y."/>
            <person name="Juniper S.K."/>
            <person name="Young C.R."/>
            <person name="Angers B."/>
            <person name="Qian P.Y."/>
        </authorList>
    </citation>
    <scope>NUCLEOTIDE SEQUENCE</scope>
    <source>
        <strain evidence="11">P08H-3</strain>
    </source>
</reference>
<dbReference type="PROSITE" id="PS00028">
    <property type="entry name" value="ZINC_FINGER_C2H2_1"/>
    <property type="match status" value="1"/>
</dbReference>
<evidence type="ECO:0000313" key="11">
    <source>
        <dbReference type="EMBL" id="KAK2146565.1"/>
    </source>
</evidence>
<evidence type="ECO:0000256" key="7">
    <source>
        <dbReference type="ARBA" id="ARBA00023163"/>
    </source>
</evidence>
<keyword evidence="2" id="KW-0479">Metal-binding</keyword>
<feature type="compositionally biased region" description="Low complexity" evidence="9">
    <location>
        <begin position="228"/>
        <end position="243"/>
    </location>
</feature>
<keyword evidence="5" id="KW-0862">Zinc</keyword>
<feature type="compositionally biased region" description="Polar residues" evidence="9">
    <location>
        <begin position="263"/>
        <end position="279"/>
    </location>
</feature>
<protein>
    <recommendedName>
        <fullName evidence="10">C2H2-type domain-containing protein</fullName>
    </recommendedName>
</protein>
<feature type="domain" description="C2H2-type" evidence="10">
    <location>
        <begin position="148"/>
        <end position="169"/>
    </location>
</feature>
<proteinExistence type="predicted"/>
<evidence type="ECO:0000256" key="3">
    <source>
        <dbReference type="ARBA" id="ARBA00022737"/>
    </source>
</evidence>
<dbReference type="PANTHER" id="PTHR45993:SF6">
    <property type="entry name" value="C2H2-TYPE DOMAIN-CONTAINING PROTEIN"/>
    <property type="match status" value="1"/>
</dbReference>
<evidence type="ECO:0000256" key="8">
    <source>
        <dbReference type="ARBA" id="ARBA00023242"/>
    </source>
</evidence>
<name>A0AAD9J634_9ANNE</name>
<keyword evidence="6" id="KW-0805">Transcription regulation</keyword>
<dbReference type="PANTHER" id="PTHR45993">
    <property type="entry name" value="B-CELL LYMPHOMA/LEUKEMIA 11"/>
    <property type="match status" value="1"/>
</dbReference>
<dbReference type="EMBL" id="JAODUP010000598">
    <property type="protein sequence ID" value="KAK2146565.1"/>
    <property type="molecule type" value="Genomic_DNA"/>
</dbReference>
<evidence type="ECO:0000256" key="2">
    <source>
        <dbReference type="ARBA" id="ARBA00022723"/>
    </source>
</evidence>
<dbReference type="GO" id="GO:0005634">
    <property type="term" value="C:nucleus"/>
    <property type="evidence" value="ECO:0007669"/>
    <property type="project" value="UniProtKB-SubCell"/>
</dbReference>
<keyword evidence="7" id="KW-0804">Transcription</keyword>
<comment type="subcellular location">
    <subcellularLocation>
        <location evidence="1">Nucleus</location>
    </subcellularLocation>
</comment>
<keyword evidence="12" id="KW-1185">Reference proteome</keyword>
<evidence type="ECO:0000256" key="4">
    <source>
        <dbReference type="ARBA" id="ARBA00022771"/>
    </source>
</evidence>
<evidence type="ECO:0000259" key="10">
    <source>
        <dbReference type="PROSITE" id="PS00028"/>
    </source>
</evidence>
<accession>A0AAD9J634</accession>
<evidence type="ECO:0000256" key="9">
    <source>
        <dbReference type="SAM" id="MobiDB-lite"/>
    </source>
</evidence>
<evidence type="ECO:0000256" key="5">
    <source>
        <dbReference type="ARBA" id="ARBA00022833"/>
    </source>
</evidence>
<evidence type="ECO:0000313" key="12">
    <source>
        <dbReference type="Proteomes" id="UP001208570"/>
    </source>
</evidence>
<dbReference type="Proteomes" id="UP001208570">
    <property type="component" value="Unassembled WGS sequence"/>
</dbReference>
<sequence length="279" mass="30506">MSSGGLVVKHPALGVNGHRPIFPSHLPLQVSLAKRPRTELPPPPLAPILPPTTVVPHINKRTLVQVGAGGYIKPAQVTRKSYIRPSKTRADDSDILICGTCKQMFPDVEQLTSHKRIRCKLRFVCRCRPETACHPDKTDPDEPTVLTCATCQERFMSAWALCRHCQREHQMNIYTGQSLDSDRVCCNSSRDVHSNPEDKSQTEASVIILHSRDHNPADQCLPLNHDNGLSSPGSGSLSSDVSSIDYNENPSVKPDTDHLANGTMPTTVSLTAPTVVTNG</sequence>